<organism evidence="2 3">
    <name type="scientific">Streptomyces achromogenes</name>
    <dbReference type="NCBI Taxonomy" id="67255"/>
    <lineage>
        <taxon>Bacteria</taxon>
        <taxon>Bacillati</taxon>
        <taxon>Actinomycetota</taxon>
        <taxon>Actinomycetes</taxon>
        <taxon>Kitasatosporales</taxon>
        <taxon>Streptomycetaceae</taxon>
        <taxon>Streptomyces</taxon>
    </lineage>
</organism>
<accession>A0ABU0QDB1</accession>
<dbReference type="InterPro" id="IPR028204">
    <property type="entry name" value="Tricorn_C1"/>
</dbReference>
<dbReference type="EMBL" id="JAUSYA010000001">
    <property type="protein sequence ID" value="MDQ0688642.1"/>
    <property type="molecule type" value="Genomic_DNA"/>
</dbReference>
<comment type="caution">
    <text evidence="2">The sequence shown here is derived from an EMBL/GenBank/DDBJ whole genome shotgun (WGS) entry which is preliminary data.</text>
</comment>
<name>A0ABU0QDB1_STRAH</name>
<dbReference type="Gene3D" id="3.90.226.10">
    <property type="entry name" value="2-enoyl-CoA Hydratase, Chain A, domain 1"/>
    <property type="match status" value="1"/>
</dbReference>
<dbReference type="SMART" id="SM00245">
    <property type="entry name" value="TSPc"/>
    <property type="match status" value="1"/>
</dbReference>
<keyword evidence="3" id="KW-1185">Reference proteome</keyword>
<dbReference type="Pfam" id="PF14684">
    <property type="entry name" value="Tricorn_C1"/>
    <property type="match status" value="1"/>
</dbReference>
<dbReference type="PANTHER" id="PTHR32060:SF30">
    <property type="entry name" value="CARBOXY-TERMINAL PROCESSING PROTEASE CTPA"/>
    <property type="match status" value="1"/>
</dbReference>
<protein>
    <recommendedName>
        <fullName evidence="1">Tail specific protease domain-containing protein</fullName>
    </recommendedName>
</protein>
<evidence type="ECO:0000259" key="1">
    <source>
        <dbReference type="SMART" id="SM00245"/>
    </source>
</evidence>
<sequence length="481" mass="52288">MSATVVLSEQVAYREGRIVRIATATAATATVTALALAGPAAPAATAHQQGPDGIWRMDGYGTLLLIRNGIFQEYQTTAVSCLKGDSAQRTGPGTYTMPDGTVLTVRTPAGRDRGSLRVDGSVGDRNLRRIPELPDACTRPAPLGPLAAFDVFWHSFEENYPFFSAKGIDWHAVRDRYRPRVHAGTTRDELYAVFSEMVEPLYDAHVAVQDGDRVFAQVRPGTVMPSEELDTKVKTFIVARDLKDARNLQDFASGRITYADLPGGQGYLRISGFGGYADDGAPYAAQLAELDRTLDTVLSQERTQRLKGLVIDVRINGGGFDALGIHIAERLTDTSYLAYSKRARNNPADPTRHTRPQRAYVTPAQGPRYTGPVAVLTGGSTVSAGETFTQALMDRPGGMVRIGQPTQGVFSDVMPRKLPNGMSAWLPNEEFLTRSARTFDGTGIPPHLTEPVFTKEEFDKKRDSAFDRALNVLRNHGGATG</sequence>
<dbReference type="PANTHER" id="PTHR32060">
    <property type="entry name" value="TAIL-SPECIFIC PROTEASE"/>
    <property type="match status" value="1"/>
</dbReference>
<dbReference type="Gene3D" id="3.30.750.44">
    <property type="match status" value="1"/>
</dbReference>
<evidence type="ECO:0000313" key="3">
    <source>
        <dbReference type="Proteomes" id="UP001243364"/>
    </source>
</evidence>
<evidence type="ECO:0000313" key="2">
    <source>
        <dbReference type="EMBL" id="MDQ0688642.1"/>
    </source>
</evidence>
<dbReference type="InterPro" id="IPR029045">
    <property type="entry name" value="ClpP/crotonase-like_dom_sf"/>
</dbReference>
<dbReference type="Pfam" id="PF03572">
    <property type="entry name" value="Peptidase_S41"/>
    <property type="match status" value="1"/>
</dbReference>
<gene>
    <name evidence="2" type="ORF">QFZ56_007605</name>
</gene>
<dbReference type="SUPFAM" id="SSF52096">
    <property type="entry name" value="ClpP/crotonase"/>
    <property type="match status" value="1"/>
</dbReference>
<reference evidence="2 3" key="1">
    <citation type="submission" date="2023-07" db="EMBL/GenBank/DDBJ databases">
        <title>Comparative genomics of wheat-associated soil bacteria to identify genetic determinants of phenazine resistance.</title>
        <authorList>
            <person name="Mouncey N."/>
        </authorList>
    </citation>
    <scope>NUCLEOTIDE SEQUENCE [LARGE SCALE GENOMIC DNA]</scope>
    <source>
        <strain evidence="2 3">W4I19-2</strain>
    </source>
</reference>
<dbReference type="CDD" id="cd07563">
    <property type="entry name" value="Peptidase_S41_IRBP"/>
    <property type="match status" value="1"/>
</dbReference>
<proteinExistence type="predicted"/>
<dbReference type="Proteomes" id="UP001243364">
    <property type="component" value="Unassembled WGS sequence"/>
</dbReference>
<dbReference type="InterPro" id="IPR005151">
    <property type="entry name" value="Tail-specific_protease"/>
</dbReference>
<feature type="domain" description="Tail specific protease" evidence="1">
    <location>
        <begin position="231"/>
        <end position="451"/>
    </location>
</feature>
<dbReference type="RefSeq" id="WP_373431712.1">
    <property type="nucleotide sequence ID" value="NZ_JAUSYA010000001.1"/>
</dbReference>